<keyword evidence="2" id="KW-1185">Reference proteome</keyword>
<protein>
    <submittedName>
        <fullName evidence="1">Uncharacterized protein</fullName>
    </submittedName>
</protein>
<gene>
    <name evidence="1" type="ORF">KIN20_003655</name>
</gene>
<sequence length="55" mass="6208">MTGADFCSTSIPRLIAQAHLTNTHMFMDRLFNACPNSVHVMESSISPPFILMRRI</sequence>
<accession>A0AAD5MFX8</accession>
<reference evidence="1" key="1">
    <citation type="submission" date="2021-06" db="EMBL/GenBank/DDBJ databases">
        <title>Parelaphostrongylus tenuis whole genome reference sequence.</title>
        <authorList>
            <person name="Garwood T.J."/>
            <person name="Larsen P.A."/>
            <person name="Fountain-Jones N.M."/>
            <person name="Garbe J.R."/>
            <person name="Macchietto M.G."/>
            <person name="Kania S.A."/>
            <person name="Gerhold R.W."/>
            <person name="Richards J.E."/>
            <person name="Wolf T.M."/>
        </authorList>
    </citation>
    <scope>NUCLEOTIDE SEQUENCE</scope>
    <source>
        <strain evidence="1">MNPRO001-30</strain>
        <tissue evidence="1">Meninges</tissue>
    </source>
</reference>
<name>A0AAD5MFX8_PARTN</name>
<organism evidence="1 2">
    <name type="scientific">Parelaphostrongylus tenuis</name>
    <name type="common">Meningeal worm</name>
    <dbReference type="NCBI Taxonomy" id="148309"/>
    <lineage>
        <taxon>Eukaryota</taxon>
        <taxon>Metazoa</taxon>
        <taxon>Ecdysozoa</taxon>
        <taxon>Nematoda</taxon>
        <taxon>Chromadorea</taxon>
        <taxon>Rhabditida</taxon>
        <taxon>Rhabditina</taxon>
        <taxon>Rhabditomorpha</taxon>
        <taxon>Strongyloidea</taxon>
        <taxon>Metastrongylidae</taxon>
        <taxon>Parelaphostrongylus</taxon>
    </lineage>
</organism>
<evidence type="ECO:0000313" key="1">
    <source>
        <dbReference type="EMBL" id="KAJ1348366.1"/>
    </source>
</evidence>
<proteinExistence type="predicted"/>
<dbReference type="EMBL" id="JAHQIW010000487">
    <property type="protein sequence ID" value="KAJ1348366.1"/>
    <property type="molecule type" value="Genomic_DNA"/>
</dbReference>
<dbReference type="AlphaFoldDB" id="A0AAD5MFX8"/>
<comment type="caution">
    <text evidence="1">The sequence shown here is derived from an EMBL/GenBank/DDBJ whole genome shotgun (WGS) entry which is preliminary data.</text>
</comment>
<dbReference type="Proteomes" id="UP001196413">
    <property type="component" value="Unassembled WGS sequence"/>
</dbReference>
<evidence type="ECO:0000313" key="2">
    <source>
        <dbReference type="Proteomes" id="UP001196413"/>
    </source>
</evidence>